<feature type="transmembrane region" description="Helical" evidence="9">
    <location>
        <begin position="311"/>
        <end position="332"/>
    </location>
</feature>
<dbReference type="Proteomes" id="UP000759131">
    <property type="component" value="Unassembled WGS sequence"/>
</dbReference>
<gene>
    <name evidence="11" type="ORF">OSB1V03_LOCUS12379</name>
</gene>
<feature type="transmembrane region" description="Helical" evidence="9">
    <location>
        <begin position="499"/>
        <end position="520"/>
    </location>
</feature>
<name>A0A7R9KYT4_9ACAR</name>
<feature type="region of interest" description="Disordered" evidence="8">
    <location>
        <begin position="560"/>
        <end position="579"/>
    </location>
</feature>
<accession>A0A7R9KYT4</accession>
<evidence type="ECO:0000256" key="9">
    <source>
        <dbReference type="SAM" id="Phobius"/>
    </source>
</evidence>
<evidence type="ECO:0000256" key="7">
    <source>
        <dbReference type="ARBA" id="ARBA00023157"/>
    </source>
</evidence>
<dbReference type="GO" id="GO:0015347">
    <property type="term" value="F:sodium-independent organic anion transmembrane transporter activity"/>
    <property type="evidence" value="ECO:0007669"/>
    <property type="project" value="TreeGrafter"/>
</dbReference>
<comment type="subcellular location">
    <subcellularLocation>
        <location evidence="1">Cell membrane</location>
        <topology evidence="1">Multi-pass membrane protein</topology>
    </subcellularLocation>
</comment>
<feature type="transmembrane region" description="Helical" evidence="9">
    <location>
        <begin position="181"/>
        <end position="205"/>
    </location>
</feature>
<evidence type="ECO:0000256" key="8">
    <source>
        <dbReference type="SAM" id="MobiDB-lite"/>
    </source>
</evidence>
<evidence type="ECO:0000256" key="6">
    <source>
        <dbReference type="ARBA" id="ARBA00023136"/>
    </source>
</evidence>
<feature type="transmembrane region" description="Helical" evidence="9">
    <location>
        <begin position="113"/>
        <end position="141"/>
    </location>
</feature>
<dbReference type="Pfam" id="PF03137">
    <property type="entry name" value="OATP"/>
    <property type="match status" value="1"/>
</dbReference>
<keyword evidence="12" id="KW-1185">Reference proteome</keyword>
<dbReference type="EMBL" id="OC864834">
    <property type="protein sequence ID" value="CAD7631972.1"/>
    <property type="molecule type" value="Genomic_DNA"/>
</dbReference>
<dbReference type="InterPro" id="IPR002350">
    <property type="entry name" value="Kazal_dom"/>
</dbReference>
<dbReference type="InterPro" id="IPR004156">
    <property type="entry name" value="OATP"/>
</dbReference>
<evidence type="ECO:0000259" key="10">
    <source>
        <dbReference type="PROSITE" id="PS51465"/>
    </source>
</evidence>
<dbReference type="PANTHER" id="PTHR11388:SF76">
    <property type="entry name" value="SOLUTE CARRIER ORGANIC ANION TRANSPORTER FAMILY MEMBER"/>
    <property type="match status" value="1"/>
</dbReference>
<evidence type="ECO:0000313" key="11">
    <source>
        <dbReference type="EMBL" id="CAD7631972.1"/>
    </source>
</evidence>
<feature type="domain" description="Kazal-like" evidence="10">
    <location>
        <begin position="350"/>
        <end position="404"/>
    </location>
</feature>
<dbReference type="Gene3D" id="1.20.1250.20">
    <property type="entry name" value="MFS general substrate transporter like domains"/>
    <property type="match status" value="1"/>
</dbReference>
<dbReference type="AlphaFoldDB" id="A0A7R9KYT4"/>
<evidence type="ECO:0000256" key="4">
    <source>
        <dbReference type="ARBA" id="ARBA00022692"/>
    </source>
</evidence>
<reference evidence="11" key="1">
    <citation type="submission" date="2020-11" db="EMBL/GenBank/DDBJ databases">
        <authorList>
            <person name="Tran Van P."/>
        </authorList>
    </citation>
    <scope>NUCLEOTIDE SEQUENCE</scope>
</reference>
<feature type="transmembrane region" description="Helical" evidence="9">
    <location>
        <begin position="226"/>
        <end position="247"/>
    </location>
</feature>
<dbReference type="SUPFAM" id="SSF103473">
    <property type="entry name" value="MFS general substrate transporter"/>
    <property type="match status" value="1"/>
</dbReference>
<comment type="similarity">
    <text evidence="2">Belongs to the organo anion transporter (TC 2.A.60) family.</text>
</comment>
<protein>
    <recommendedName>
        <fullName evidence="10">Kazal-like domain-containing protein</fullName>
    </recommendedName>
</protein>
<keyword evidence="6 9" id="KW-0472">Membrane</keyword>
<dbReference type="EMBL" id="CAJPIZ010010259">
    <property type="protein sequence ID" value="CAG2112402.1"/>
    <property type="molecule type" value="Genomic_DNA"/>
</dbReference>
<dbReference type="GO" id="GO:0016323">
    <property type="term" value="C:basolateral plasma membrane"/>
    <property type="evidence" value="ECO:0007669"/>
    <property type="project" value="TreeGrafter"/>
</dbReference>
<dbReference type="PANTHER" id="PTHR11388">
    <property type="entry name" value="ORGANIC ANION TRANSPORTER"/>
    <property type="match status" value="1"/>
</dbReference>
<evidence type="ECO:0000256" key="3">
    <source>
        <dbReference type="ARBA" id="ARBA00022475"/>
    </source>
</evidence>
<dbReference type="OrthoDB" id="5062115at2759"/>
<evidence type="ECO:0000256" key="5">
    <source>
        <dbReference type="ARBA" id="ARBA00022989"/>
    </source>
</evidence>
<organism evidence="11">
    <name type="scientific">Medioppia subpectinata</name>
    <dbReference type="NCBI Taxonomy" id="1979941"/>
    <lineage>
        <taxon>Eukaryota</taxon>
        <taxon>Metazoa</taxon>
        <taxon>Ecdysozoa</taxon>
        <taxon>Arthropoda</taxon>
        <taxon>Chelicerata</taxon>
        <taxon>Arachnida</taxon>
        <taxon>Acari</taxon>
        <taxon>Acariformes</taxon>
        <taxon>Sarcoptiformes</taxon>
        <taxon>Oribatida</taxon>
        <taxon>Brachypylina</taxon>
        <taxon>Oppioidea</taxon>
        <taxon>Oppiidae</taxon>
        <taxon>Medioppia</taxon>
    </lineage>
</organism>
<evidence type="ECO:0000256" key="1">
    <source>
        <dbReference type="ARBA" id="ARBA00004651"/>
    </source>
</evidence>
<feature type="transmembrane region" description="Helical" evidence="9">
    <location>
        <begin position="280"/>
        <end position="304"/>
    </location>
</feature>
<keyword evidence="3" id="KW-1003">Cell membrane</keyword>
<dbReference type="GO" id="GO:0043252">
    <property type="term" value="P:sodium-independent organic anion transport"/>
    <property type="evidence" value="ECO:0007669"/>
    <property type="project" value="TreeGrafter"/>
</dbReference>
<keyword evidence="5 9" id="KW-1133">Transmembrane helix</keyword>
<proteinExistence type="inferred from homology"/>
<dbReference type="PROSITE" id="PS51465">
    <property type="entry name" value="KAZAL_2"/>
    <property type="match status" value="1"/>
</dbReference>
<keyword evidence="4 9" id="KW-0812">Transmembrane</keyword>
<dbReference type="InterPro" id="IPR036259">
    <property type="entry name" value="MFS_trans_sf"/>
</dbReference>
<evidence type="ECO:0000256" key="2">
    <source>
        <dbReference type="ARBA" id="ARBA00009657"/>
    </source>
</evidence>
<feature type="transmembrane region" description="Helical" evidence="9">
    <location>
        <begin position="153"/>
        <end position="169"/>
    </location>
</feature>
<feature type="transmembrane region" description="Helical" evidence="9">
    <location>
        <begin position="49"/>
        <end position="68"/>
    </location>
</feature>
<evidence type="ECO:0000313" key="12">
    <source>
        <dbReference type="Proteomes" id="UP000759131"/>
    </source>
</evidence>
<feature type="non-terminal residue" evidence="11">
    <location>
        <position position="579"/>
    </location>
</feature>
<sequence>MPSVYHNGIGLLETSMVAEVRHSVLVSCRLGPIVGYLGNRYSRPRMMAIGELVLVLSCLINASPYFIYGPGTHLLFDDKLLESQMTANNTRYELCSAKIDTMDCAAKGGHSTIWPAVIILVIGSALRGVGYTAYWVFGVAFIDDSVSKKSSPLYMSLMSILRMIGPAGVDPKVPTNDPRFIGAWWIGFCVIAILLTIVTLPLFLFPRQLKGASVKESDRIDYDNSALGIWHAVIRLLTNPIFMFNMIGNGLRSIGWGGHRITKPKYMESQYRVSGSKANLLTGLSGIVPVGIGILAGGIGIRYIKPRPITLILYMFALEWVSNSVMFTSIFLGCPPLQLGPNTKMTTKTFTMNADCNQGCDCTTSVFTPMCSADSVTTYFSPCYAGCKYMDKITGIASNCSCITDHGGYATSGYCQSDADNCTNFYNYVLIRAMPHLLTSTGRIGSILFALRVIDPKDKTWIPYPMIFGAIADSACLVWESTCGKTGNCWLYDQDRFRWVLHGSALAFMVAGSLFDFGLIAKAGQIKNFYDDDGDKIDDNENDNVNNKIELNSIPIEKGEEKSLRTQTQNTNSEHKLND</sequence>
<keyword evidence="7" id="KW-1015">Disulfide bond</keyword>